<reference evidence="7 8" key="1">
    <citation type="journal article" date="2021" name="Elife">
        <title>Chloroplast acquisition without the gene transfer in kleptoplastic sea slugs, Plakobranchus ocellatus.</title>
        <authorList>
            <person name="Maeda T."/>
            <person name="Takahashi S."/>
            <person name="Yoshida T."/>
            <person name="Shimamura S."/>
            <person name="Takaki Y."/>
            <person name="Nagai Y."/>
            <person name="Toyoda A."/>
            <person name="Suzuki Y."/>
            <person name="Arimoto A."/>
            <person name="Ishii H."/>
            <person name="Satoh N."/>
            <person name="Nishiyama T."/>
            <person name="Hasebe M."/>
            <person name="Maruyama T."/>
            <person name="Minagawa J."/>
            <person name="Obokata J."/>
            <person name="Shigenobu S."/>
        </authorList>
    </citation>
    <scope>NUCLEOTIDE SEQUENCE [LARGE SCALE GENOMIC DNA]</scope>
</reference>
<keyword evidence="2 5" id="KW-0812">Transmembrane</keyword>
<protein>
    <submittedName>
        <fullName evidence="7">Solute carrier family 22 member 21</fullName>
    </submittedName>
</protein>
<evidence type="ECO:0000256" key="4">
    <source>
        <dbReference type="ARBA" id="ARBA00023136"/>
    </source>
</evidence>
<comment type="subcellular location">
    <subcellularLocation>
        <location evidence="1">Membrane</location>
        <topology evidence="1">Multi-pass membrane protein</topology>
    </subcellularLocation>
</comment>
<evidence type="ECO:0000256" key="1">
    <source>
        <dbReference type="ARBA" id="ARBA00004141"/>
    </source>
</evidence>
<dbReference type="AlphaFoldDB" id="A0AAV4G6U7"/>
<dbReference type="EMBL" id="BMAT01008251">
    <property type="protein sequence ID" value="GFR81253.1"/>
    <property type="molecule type" value="Genomic_DNA"/>
</dbReference>
<feature type="transmembrane region" description="Helical" evidence="5">
    <location>
        <begin position="16"/>
        <end position="36"/>
    </location>
</feature>
<evidence type="ECO:0000259" key="6">
    <source>
        <dbReference type="PROSITE" id="PS50850"/>
    </source>
</evidence>
<sequence length="184" mass="20040">MGLETLLADAGGMGRFQWVAMVIIYMGKAFCGWSVLQMTFAGIIPDFSCESETSENDRDVHHDSLPLNVTLNKCSIPGNGSVSSSGTEESCSSYNFTGSYRTVITEFNLVCDYSWVKPTVTSIQMLGLMVGSILAGQLGDSWGRWKTNLLCALTMALSNIGTAFSNCWEVFAFCRFMIGMGIGR</sequence>
<dbReference type="GO" id="GO:0022857">
    <property type="term" value="F:transmembrane transporter activity"/>
    <property type="evidence" value="ECO:0007669"/>
    <property type="project" value="InterPro"/>
</dbReference>
<gene>
    <name evidence="7" type="ORF">ElyMa_004066000</name>
</gene>
<evidence type="ECO:0000256" key="5">
    <source>
        <dbReference type="SAM" id="Phobius"/>
    </source>
</evidence>
<dbReference type="SUPFAM" id="SSF103473">
    <property type="entry name" value="MFS general substrate transporter"/>
    <property type="match status" value="1"/>
</dbReference>
<evidence type="ECO:0000313" key="7">
    <source>
        <dbReference type="EMBL" id="GFR81253.1"/>
    </source>
</evidence>
<dbReference type="InterPro" id="IPR036259">
    <property type="entry name" value="MFS_trans_sf"/>
</dbReference>
<evidence type="ECO:0000256" key="3">
    <source>
        <dbReference type="ARBA" id="ARBA00022989"/>
    </source>
</evidence>
<feature type="domain" description="Major facilitator superfamily (MFS) profile" evidence="6">
    <location>
        <begin position="20"/>
        <end position="184"/>
    </location>
</feature>
<dbReference type="InterPro" id="IPR020846">
    <property type="entry name" value="MFS_dom"/>
</dbReference>
<evidence type="ECO:0000256" key="2">
    <source>
        <dbReference type="ARBA" id="ARBA00022692"/>
    </source>
</evidence>
<keyword evidence="4 5" id="KW-0472">Membrane</keyword>
<dbReference type="Pfam" id="PF00083">
    <property type="entry name" value="Sugar_tr"/>
    <property type="match status" value="1"/>
</dbReference>
<dbReference type="PROSITE" id="PS50850">
    <property type="entry name" value="MFS"/>
    <property type="match status" value="1"/>
</dbReference>
<accession>A0AAV4G6U7</accession>
<dbReference type="Gene3D" id="1.20.1250.20">
    <property type="entry name" value="MFS general substrate transporter like domains"/>
    <property type="match status" value="1"/>
</dbReference>
<proteinExistence type="predicted"/>
<keyword evidence="3 5" id="KW-1133">Transmembrane helix</keyword>
<dbReference type="GO" id="GO:0016020">
    <property type="term" value="C:membrane"/>
    <property type="evidence" value="ECO:0007669"/>
    <property type="project" value="UniProtKB-SubCell"/>
</dbReference>
<evidence type="ECO:0000313" key="8">
    <source>
        <dbReference type="Proteomes" id="UP000762676"/>
    </source>
</evidence>
<organism evidence="7 8">
    <name type="scientific">Elysia marginata</name>
    <dbReference type="NCBI Taxonomy" id="1093978"/>
    <lineage>
        <taxon>Eukaryota</taxon>
        <taxon>Metazoa</taxon>
        <taxon>Spiralia</taxon>
        <taxon>Lophotrochozoa</taxon>
        <taxon>Mollusca</taxon>
        <taxon>Gastropoda</taxon>
        <taxon>Heterobranchia</taxon>
        <taxon>Euthyneura</taxon>
        <taxon>Panpulmonata</taxon>
        <taxon>Sacoglossa</taxon>
        <taxon>Placobranchoidea</taxon>
        <taxon>Plakobranchidae</taxon>
        <taxon>Elysia</taxon>
    </lineage>
</organism>
<dbReference type="PANTHER" id="PTHR24064">
    <property type="entry name" value="SOLUTE CARRIER FAMILY 22 MEMBER"/>
    <property type="match status" value="1"/>
</dbReference>
<comment type="caution">
    <text evidence="7">The sequence shown here is derived from an EMBL/GenBank/DDBJ whole genome shotgun (WGS) entry which is preliminary data.</text>
</comment>
<name>A0AAV4G6U7_9GAST</name>
<keyword evidence="8" id="KW-1185">Reference proteome</keyword>
<dbReference type="InterPro" id="IPR005828">
    <property type="entry name" value="MFS_sugar_transport-like"/>
</dbReference>
<dbReference type="Proteomes" id="UP000762676">
    <property type="component" value="Unassembled WGS sequence"/>
</dbReference>